<sequence length="168" mass="18643">MRPASSSTAAAGQVQGDDGGGAEGAWQLDGFEVLSLSTNTGFCQVMCRPVEVKARSWRRRLGRALTAGRRAEVLLCWRGNYLIYRRSSVGKWMRGPYKKRAHRLEQEVAAAKKDRDAVEVIEVESSTEKVAPAGEEHGQEVQSGSHVFGERCEAKINFFSWFGNHIND</sequence>
<proteinExistence type="predicted"/>
<protein>
    <submittedName>
        <fullName evidence="1">Uncharacterized protein</fullName>
    </submittedName>
</protein>
<dbReference type="EMBL" id="AMZH03022612">
    <property type="protein sequence ID" value="RRT37166.1"/>
    <property type="molecule type" value="Genomic_DNA"/>
</dbReference>
<comment type="caution">
    <text evidence="1">The sequence shown here is derived from an EMBL/GenBank/DDBJ whole genome shotgun (WGS) entry which is preliminary data.</text>
</comment>
<organism evidence="1 2">
    <name type="scientific">Ensete ventricosum</name>
    <name type="common">Abyssinian banana</name>
    <name type="synonym">Musa ensete</name>
    <dbReference type="NCBI Taxonomy" id="4639"/>
    <lineage>
        <taxon>Eukaryota</taxon>
        <taxon>Viridiplantae</taxon>
        <taxon>Streptophyta</taxon>
        <taxon>Embryophyta</taxon>
        <taxon>Tracheophyta</taxon>
        <taxon>Spermatophyta</taxon>
        <taxon>Magnoliopsida</taxon>
        <taxon>Liliopsida</taxon>
        <taxon>Zingiberales</taxon>
        <taxon>Musaceae</taxon>
        <taxon>Ensete</taxon>
    </lineage>
</organism>
<accession>A0A426XCF0</accession>
<reference evidence="1 2" key="1">
    <citation type="journal article" date="2014" name="Agronomy (Basel)">
        <title>A Draft Genome Sequence for Ensete ventricosum, the Drought-Tolerant Tree Against Hunger.</title>
        <authorList>
            <person name="Harrison J."/>
            <person name="Moore K.A."/>
            <person name="Paszkiewicz K."/>
            <person name="Jones T."/>
            <person name="Grant M."/>
            <person name="Ambacheew D."/>
            <person name="Muzemil S."/>
            <person name="Studholme D.J."/>
        </authorList>
    </citation>
    <scope>NUCLEOTIDE SEQUENCE [LARGE SCALE GENOMIC DNA]</scope>
</reference>
<dbReference type="AlphaFoldDB" id="A0A426XCF0"/>
<dbReference type="Proteomes" id="UP000287651">
    <property type="component" value="Unassembled WGS sequence"/>
</dbReference>
<evidence type="ECO:0000313" key="1">
    <source>
        <dbReference type="EMBL" id="RRT37166.1"/>
    </source>
</evidence>
<name>A0A426XCF0_ENSVE</name>
<gene>
    <name evidence="1" type="ORF">B296_00030026</name>
</gene>
<evidence type="ECO:0000313" key="2">
    <source>
        <dbReference type="Proteomes" id="UP000287651"/>
    </source>
</evidence>